<name>A0ABQ3W160_9LACO</name>
<gene>
    <name evidence="2" type="ORF">YK48G_19900</name>
</gene>
<dbReference type="EMBL" id="BNJR01000016">
    <property type="protein sequence ID" value="GHP14565.1"/>
    <property type="molecule type" value="Genomic_DNA"/>
</dbReference>
<evidence type="ECO:0000256" key="1">
    <source>
        <dbReference type="SAM" id="Phobius"/>
    </source>
</evidence>
<reference evidence="2 3" key="1">
    <citation type="journal article" date="2021" name="Int. J. Syst. Evol. Microbiol.">
        <title>Lentilactobacillus fungorum sp. nov., isolated from spent mushroom substrates.</title>
        <authorList>
            <person name="Tohno M."/>
            <person name="Tanizawa Y."/>
            <person name="Kojima Y."/>
            <person name="Sakamoto M."/>
            <person name="Ohkuma M."/>
            <person name="Kobayashi H."/>
        </authorList>
    </citation>
    <scope>NUCLEOTIDE SEQUENCE [LARGE SCALE GENOMIC DNA]</scope>
    <source>
        <strain evidence="2 3">YK48G</strain>
    </source>
</reference>
<protein>
    <submittedName>
        <fullName evidence="2">Uncharacterized protein</fullName>
    </submittedName>
</protein>
<evidence type="ECO:0000313" key="3">
    <source>
        <dbReference type="Proteomes" id="UP000604765"/>
    </source>
</evidence>
<sequence length="67" mass="7504">MLFKTTTFVDRIAFALSLMAIPGFWYDFVFRFADTKQHLISVTELFLAVTALVGVLYAGTAVMVHLS</sequence>
<comment type="caution">
    <text evidence="2">The sequence shown here is derived from an EMBL/GenBank/DDBJ whole genome shotgun (WGS) entry which is preliminary data.</text>
</comment>
<keyword evidence="3" id="KW-1185">Reference proteome</keyword>
<evidence type="ECO:0000313" key="2">
    <source>
        <dbReference type="EMBL" id="GHP14565.1"/>
    </source>
</evidence>
<keyword evidence="1" id="KW-1133">Transmembrane helix</keyword>
<organism evidence="2 3">
    <name type="scientific">Lentilactobacillus fungorum</name>
    <dbReference type="NCBI Taxonomy" id="2201250"/>
    <lineage>
        <taxon>Bacteria</taxon>
        <taxon>Bacillati</taxon>
        <taxon>Bacillota</taxon>
        <taxon>Bacilli</taxon>
        <taxon>Lactobacillales</taxon>
        <taxon>Lactobacillaceae</taxon>
        <taxon>Lentilactobacillus</taxon>
    </lineage>
</organism>
<keyword evidence="1" id="KW-0812">Transmembrane</keyword>
<keyword evidence="1" id="KW-0472">Membrane</keyword>
<dbReference type="Proteomes" id="UP000604765">
    <property type="component" value="Unassembled WGS sequence"/>
</dbReference>
<proteinExistence type="predicted"/>
<feature type="transmembrane region" description="Helical" evidence="1">
    <location>
        <begin position="12"/>
        <end position="33"/>
    </location>
</feature>
<accession>A0ABQ3W160</accession>
<feature type="transmembrane region" description="Helical" evidence="1">
    <location>
        <begin position="45"/>
        <end position="66"/>
    </location>
</feature>